<dbReference type="RefSeq" id="WP_134146045.1">
    <property type="nucleotide sequence ID" value="NZ_PECK01000003.1"/>
</dbReference>
<dbReference type="Proteomes" id="UP000295685">
    <property type="component" value="Unassembled WGS sequence"/>
</dbReference>
<gene>
    <name evidence="3" type="ORF">CCUG60883_02339</name>
    <name evidence="2" type="ORF">CCUG60885_02080</name>
</gene>
<dbReference type="OrthoDB" id="4559258at2"/>
<dbReference type="Pfam" id="PF01402">
    <property type="entry name" value="RHH_1"/>
    <property type="match status" value="1"/>
</dbReference>
<dbReference type="Proteomes" id="UP000294844">
    <property type="component" value="Unassembled WGS sequence"/>
</dbReference>
<sequence length="98" mass="10842">MRLTVTLDYDVAALLDEVVCKEQRSKKHIVNEALRHALQEFVGSSPVASDESAANPLIDPQTLVRPIGQSDQQVLSVALAHYFGLCLPPQLYLVRNDD</sequence>
<accession>A0A4R8SGM1</accession>
<evidence type="ECO:0000313" key="3">
    <source>
        <dbReference type="EMBL" id="TEA05039.1"/>
    </source>
</evidence>
<keyword evidence="4" id="KW-1185">Reference proteome</keyword>
<proteinExistence type="predicted"/>
<dbReference type="InterPro" id="IPR002145">
    <property type="entry name" value="CopG"/>
</dbReference>
<organism evidence="2 5">
    <name type="scientific">Mycobacteroides salmoniphilum</name>
    <dbReference type="NCBI Taxonomy" id="404941"/>
    <lineage>
        <taxon>Bacteria</taxon>
        <taxon>Bacillati</taxon>
        <taxon>Actinomycetota</taxon>
        <taxon>Actinomycetes</taxon>
        <taxon>Mycobacteriales</taxon>
        <taxon>Mycobacteriaceae</taxon>
        <taxon>Mycobacteroides</taxon>
    </lineage>
</organism>
<name>A0A4R8SGM1_9MYCO</name>
<evidence type="ECO:0000313" key="2">
    <source>
        <dbReference type="EMBL" id="TDZ95942.1"/>
    </source>
</evidence>
<dbReference type="EMBL" id="PECK01000003">
    <property type="protein sequence ID" value="TDZ95942.1"/>
    <property type="molecule type" value="Genomic_DNA"/>
</dbReference>
<comment type="caution">
    <text evidence="2">The sequence shown here is derived from an EMBL/GenBank/DDBJ whole genome shotgun (WGS) entry which is preliminary data.</text>
</comment>
<dbReference type="EMBL" id="PECM01000008">
    <property type="protein sequence ID" value="TEA05039.1"/>
    <property type="molecule type" value="Genomic_DNA"/>
</dbReference>
<dbReference type="AlphaFoldDB" id="A0A4R8SGM1"/>
<dbReference type="GO" id="GO:0006355">
    <property type="term" value="P:regulation of DNA-templated transcription"/>
    <property type="evidence" value="ECO:0007669"/>
    <property type="project" value="InterPro"/>
</dbReference>
<evidence type="ECO:0000259" key="1">
    <source>
        <dbReference type="Pfam" id="PF01402"/>
    </source>
</evidence>
<evidence type="ECO:0000313" key="5">
    <source>
        <dbReference type="Proteomes" id="UP000295685"/>
    </source>
</evidence>
<reference evidence="4 5" key="1">
    <citation type="journal article" date="2019" name="Sci. Rep.">
        <title>Extended insight into the Mycobacterium chelonae-abscessus complex through whole genome sequencing of Mycobacterium salmoniphilum outbreak and Mycobacterium salmoniphilum-like strains.</title>
        <authorList>
            <person name="Behra P.R.K."/>
            <person name="Das S."/>
            <person name="Pettersson B.M.F."/>
            <person name="Shirreff L."/>
            <person name="DuCote T."/>
            <person name="Jacobsson K.G."/>
            <person name="Ennis D.G."/>
            <person name="Kirsebom L.A."/>
        </authorList>
    </citation>
    <scope>NUCLEOTIDE SEQUENCE [LARGE SCALE GENOMIC DNA]</scope>
    <source>
        <strain evidence="3 4">CCUG 60883</strain>
        <strain evidence="2 5">CCUG 60885</strain>
    </source>
</reference>
<feature type="domain" description="Ribbon-helix-helix protein CopG" evidence="1">
    <location>
        <begin position="1"/>
        <end position="38"/>
    </location>
</feature>
<evidence type="ECO:0000313" key="4">
    <source>
        <dbReference type="Proteomes" id="UP000294844"/>
    </source>
</evidence>
<protein>
    <recommendedName>
        <fullName evidence="1">Ribbon-helix-helix protein CopG domain-containing protein</fullName>
    </recommendedName>
</protein>